<evidence type="ECO:0000256" key="3">
    <source>
        <dbReference type="ARBA" id="ARBA00022989"/>
    </source>
</evidence>
<dbReference type="PANTHER" id="PTHR43077:SF10">
    <property type="entry name" value="TRANSPORT PERMEASE PROTEIN"/>
    <property type="match status" value="1"/>
</dbReference>
<dbReference type="InterPro" id="IPR051328">
    <property type="entry name" value="T7SS_ABC-Transporter"/>
</dbReference>
<feature type="transmembrane region" description="Helical" evidence="5">
    <location>
        <begin position="21"/>
        <end position="41"/>
    </location>
</feature>
<dbReference type="GO" id="GO:0140359">
    <property type="term" value="F:ABC-type transporter activity"/>
    <property type="evidence" value="ECO:0007669"/>
    <property type="project" value="InterPro"/>
</dbReference>
<dbReference type="NCBIfam" id="TIGR03057">
    <property type="entry name" value="xxxLxxG_by_4"/>
    <property type="match status" value="1"/>
</dbReference>
<evidence type="ECO:0000256" key="5">
    <source>
        <dbReference type="SAM" id="Phobius"/>
    </source>
</evidence>
<feature type="transmembrane region" description="Helical" evidence="5">
    <location>
        <begin position="477"/>
        <end position="502"/>
    </location>
</feature>
<name>A0A7Z0J754_9MICO</name>
<dbReference type="NCBIfam" id="TIGR03062">
    <property type="entry name" value="pip_yhgE_Cterm"/>
    <property type="match status" value="1"/>
</dbReference>
<evidence type="ECO:0000256" key="4">
    <source>
        <dbReference type="ARBA" id="ARBA00023136"/>
    </source>
</evidence>
<dbReference type="AlphaFoldDB" id="A0A7Z0J754"/>
<keyword evidence="4 5" id="KW-0472">Membrane</keyword>
<dbReference type="Proteomes" id="UP000537260">
    <property type="component" value="Unassembled WGS sequence"/>
</dbReference>
<comment type="subcellular location">
    <subcellularLocation>
        <location evidence="1">Membrane</location>
        <topology evidence="1">Multi-pass membrane protein</topology>
    </subcellularLocation>
</comment>
<organism evidence="7 8">
    <name type="scientific">Glaciibacter psychrotolerans</name>
    <dbReference type="NCBI Taxonomy" id="670054"/>
    <lineage>
        <taxon>Bacteria</taxon>
        <taxon>Bacillati</taxon>
        <taxon>Actinomycetota</taxon>
        <taxon>Actinomycetes</taxon>
        <taxon>Micrococcales</taxon>
        <taxon>Microbacteriaceae</taxon>
        <taxon>Glaciibacter</taxon>
    </lineage>
</organism>
<feature type="domain" description="ABC-2 type transporter transmembrane" evidence="6">
    <location>
        <begin position="396"/>
        <end position="612"/>
    </location>
</feature>
<evidence type="ECO:0000313" key="7">
    <source>
        <dbReference type="EMBL" id="NYJ21262.1"/>
    </source>
</evidence>
<sequence>MKIPAMIAAELRRLTRSPMALIALLALGIVPLLYGGFYLWANQDPYAKLNAIPVALVVSDTGYSSNGKHTNYGDEVATQLLADGTFNWHRVSAAAAAHGLNDQKFDFSVTLPADFSEAIVSSSTPRPQQATVILTTNDANSYLGTTIGEQAVKKIQAQIVAQVNEQAAGQFLVGLSTIRTSLVSATDGAQNLLDGATAAADGAAQLATGTASLAAGTVSLRDGLGAVATATSALPAQSAALADGASQVAAGNQQLAGIGDRVGTVSADVVNQLQPTRDQIEQQLESSAVLSPAQIDAVLATLDRLGAAVRSGNDHVQHAVGTIDALAEGSAQVASGAQRLADATPALVAGIQAATSGSSSLAEGAAQASAGAAQLSSGLPDLVTGLTTLHGALHSGYQSIPETTEAERTAQAKNIANPVAVQESAVARAGTYGAGLAPFFVALAAWIGIYALFLIVKPVSRRAITALHSPIKITFAGWLTPALIGALQMVGLYVIVAVVLGFKVENPLGTYGLMALSSITFAAMILALNIWLGSVGQFVGLVLMVVQLVTAGGTFPWQTLPAPLAFVHHLLPMSYSVDGLRQLMYGGNLAEAMSDVWVLIAWLACAVAIAALGVVRMTHFRTLRDLEPSLIG</sequence>
<dbReference type="GO" id="GO:0016020">
    <property type="term" value="C:membrane"/>
    <property type="evidence" value="ECO:0007669"/>
    <property type="project" value="UniProtKB-SubCell"/>
</dbReference>
<keyword evidence="8" id="KW-1185">Reference proteome</keyword>
<dbReference type="InterPro" id="IPR013525">
    <property type="entry name" value="ABC2_TM"/>
</dbReference>
<evidence type="ECO:0000259" key="6">
    <source>
        <dbReference type="Pfam" id="PF12698"/>
    </source>
</evidence>
<keyword evidence="3 5" id="KW-1133">Transmembrane helix</keyword>
<feature type="transmembrane region" description="Helical" evidence="5">
    <location>
        <begin position="432"/>
        <end position="456"/>
    </location>
</feature>
<feature type="transmembrane region" description="Helical" evidence="5">
    <location>
        <begin position="538"/>
        <end position="557"/>
    </location>
</feature>
<evidence type="ECO:0000256" key="2">
    <source>
        <dbReference type="ARBA" id="ARBA00022692"/>
    </source>
</evidence>
<protein>
    <submittedName>
        <fullName evidence="7">Putative membrane protein</fullName>
    </submittedName>
</protein>
<reference evidence="7 8" key="1">
    <citation type="submission" date="2020-07" db="EMBL/GenBank/DDBJ databases">
        <title>Sequencing the genomes of 1000 actinobacteria strains.</title>
        <authorList>
            <person name="Klenk H.-P."/>
        </authorList>
    </citation>
    <scope>NUCLEOTIDE SEQUENCE [LARGE SCALE GENOMIC DNA]</scope>
    <source>
        <strain evidence="7 8">LI1</strain>
    </source>
</reference>
<keyword evidence="2 5" id="KW-0812">Transmembrane</keyword>
<accession>A0A7Z0J754</accession>
<dbReference type="InterPro" id="IPR017501">
    <property type="entry name" value="Phage_infect_YhgE_C"/>
</dbReference>
<feature type="transmembrane region" description="Helical" evidence="5">
    <location>
        <begin position="508"/>
        <end position="531"/>
    </location>
</feature>
<dbReference type="Pfam" id="PF12698">
    <property type="entry name" value="ABC2_membrane_3"/>
    <property type="match status" value="1"/>
</dbReference>
<dbReference type="RefSeq" id="WP_179579887.1">
    <property type="nucleotide sequence ID" value="NZ_JACCFM010000001.1"/>
</dbReference>
<dbReference type="PANTHER" id="PTHR43077">
    <property type="entry name" value="TRANSPORT PERMEASE YVFS-RELATED"/>
    <property type="match status" value="1"/>
</dbReference>
<comment type="caution">
    <text evidence="7">The sequence shown here is derived from an EMBL/GenBank/DDBJ whole genome shotgun (WGS) entry which is preliminary data.</text>
</comment>
<dbReference type="Gene3D" id="1.10.287.950">
    <property type="entry name" value="Methyl-accepting chemotaxis protein"/>
    <property type="match status" value="1"/>
</dbReference>
<gene>
    <name evidence="7" type="ORF">HNR05_003053</name>
</gene>
<feature type="transmembrane region" description="Helical" evidence="5">
    <location>
        <begin position="596"/>
        <end position="615"/>
    </location>
</feature>
<dbReference type="EMBL" id="JACCFM010000001">
    <property type="protein sequence ID" value="NYJ21262.1"/>
    <property type="molecule type" value="Genomic_DNA"/>
</dbReference>
<dbReference type="NCBIfam" id="TIGR03061">
    <property type="entry name" value="pip_yhgE_Nterm"/>
    <property type="match status" value="1"/>
</dbReference>
<dbReference type="InterPro" id="IPR017500">
    <property type="entry name" value="Phage_infect_YhgE_N"/>
</dbReference>
<dbReference type="InterPro" id="IPR023908">
    <property type="entry name" value="xxxLxxG_rpt"/>
</dbReference>
<proteinExistence type="predicted"/>
<evidence type="ECO:0000313" key="8">
    <source>
        <dbReference type="Proteomes" id="UP000537260"/>
    </source>
</evidence>
<evidence type="ECO:0000256" key="1">
    <source>
        <dbReference type="ARBA" id="ARBA00004141"/>
    </source>
</evidence>